<protein>
    <submittedName>
        <fullName evidence="2">Uncharacterized protein</fullName>
    </submittedName>
</protein>
<feature type="compositionally biased region" description="Basic and acidic residues" evidence="1">
    <location>
        <begin position="35"/>
        <end position="48"/>
    </location>
</feature>
<comment type="caution">
    <text evidence="2">The sequence shown here is derived from an EMBL/GenBank/DDBJ whole genome shotgun (WGS) entry which is preliminary data.</text>
</comment>
<evidence type="ECO:0000313" key="2">
    <source>
        <dbReference type="EMBL" id="KRQ99195.1"/>
    </source>
</evidence>
<dbReference type="EMBL" id="LLXZ01000180">
    <property type="protein sequence ID" value="KRQ99195.1"/>
    <property type="molecule type" value="Genomic_DNA"/>
</dbReference>
<evidence type="ECO:0000256" key="1">
    <source>
        <dbReference type="SAM" id="MobiDB-lite"/>
    </source>
</evidence>
<sequence>MEATVLLHRVADFELAWRGYGDPRRDGPHQPIDGEPDRYQPKDEPHPWDVARDGGQIARDALDGKAVSSAVAAGMSAFQVKTYGR</sequence>
<accession>A0A0R3KUB5</accession>
<feature type="region of interest" description="Disordered" evidence="1">
    <location>
        <begin position="19"/>
        <end position="48"/>
    </location>
</feature>
<dbReference type="AlphaFoldDB" id="A0A0R3KUB5"/>
<keyword evidence="3" id="KW-1185">Reference proteome</keyword>
<evidence type="ECO:0000313" key="3">
    <source>
        <dbReference type="Proteomes" id="UP000050863"/>
    </source>
</evidence>
<organism evidence="2 3">
    <name type="scientific">Bradyrhizobium jicamae</name>
    <dbReference type="NCBI Taxonomy" id="280332"/>
    <lineage>
        <taxon>Bacteria</taxon>
        <taxon>Pseudomonadati</taxon>
        <taxon>Pseudomonadota</taxon>
        <taxon>Alphaproteobacteria</taxon>
        <taxon>Hyphomicrobiales</taxon>
        <taxon>Nitrobacteraceae</taxon>
        <taxon>Bradyrhizobium</taxon>
    </lineage>
</organism>
<name>A0A0R3KUB5_9BRAD</name>
<reference evidence="2 3" key="1">
    <citation type="submission" date="2014-03" db="EMBL/GenBank/DDBJ databases">
        <title>Bradyrhizobium valentinum sp. nov., isolated from effective nodules of Lupinus mariae-josephae, a lupine endemic of basic-lime soils in Eastern Spain.</title>
        <authorList>
            <person name="Duran D."/>
            <person name="Rey L."/>
            <person name="Navarro A."/>
            <person name="Busquets A."/>
            <person name="Imperial J."/>
            <person name="Ruiz-Argueso T."/>
        </authorList>
    </citation>
    <scope>NUCLEOTIDE SEQUENCE [LARGE SCALE GENOMIC DNA]</scope>
    <source>
        <strain evidence="2 3">PAC68</strain>
    </source>
</reference>
<proteinExistence type="predicted"/>
<dbReference type="Proteomes" id="UP000050863">
    <property type="component" value="Unassembled WGS sequence"/>
</dbReference>
<gene>
    <name evidence="2" type="ORF">CQ12_39225</name>
</gene>